<sequence>MKKHSLAIFATLILSGCATKWEPLNNPTLTLQEAKKLCHEKAQAQYPVRNEVATRSVQQPTYIKCNKKDDGCSSSGYKSDKVLGFESYAMDVNEDSRNSMFLACMETNGWKKPNWLDAYL</sequence>
<dbReference type="RefSeq" id="WP_019211965.1">
    <property type="nucleotide sequence ID" value="NZ_CWJI01000009.1"/>
</dbReference>
<dbReference type="Proteomes" id="UP000043316">
    <property type="component" value="Unassembled WGS sequence"/>
</dbReference>
<evidence type="ECO:0000313" key="2">
    <source>
        <dbReference type="Proteomes" id="UP000043316"/>
    </source>
</evidence>
<dbReference type="EMBL" id="CWJI01000009">
    <property type="protein sequence ID" value="CRY55941.1"/>
    <property type="molecule type" value="Genomic_DNA"/>
</dbReference>
<dbReference type="GeneID" id="61816606"/>
<organism evidence="1 2">
    <name type="scientific">Yersinia intermedia</name>
    <dbReference type="NCBI Taxonomy" id="631"/>
    <lineage>
        <taxon>Bacteria</taxon>
        <taxon>Pseudomonadati</taxon>
        <taxon>Pseudomonadota</taxon>
        <taxon>Gammaproteobacteria</taxon>
        <taxon>Enterobacterales</taxon>
        <taxon>Yersiniaceae</taxon>
        <taxon>Yersinia</taxon>
    </lineage>
</organism>
<gene>
    <name evidence="1" type="ORF">ERS008476_02958</name>
</gene>
<evidence type="ECO:0000313" key="1">
    <source>
        <dbReference type="EMBL" id="CRY55941.1"/>
    </source>
</evidence>
<name>A0A0H5MFU2_YERIN</name>
<accession>A0A0H5MFU2</accession>
<evidence type="ECO:0008006" key="3">
    <source>
        <dbReference type="Google" id="ProtNLM"/>
    </source>
</evidence>
<dbReference type="PROSITE" id="PS51257">
    <property type="entry name" value="PROKAR_LIPOPROTEIN"/>
    <property type="match status" value="1"/>
</dbReference>
<proteinExistence type="predicted"/>
<dbReference type="AlphaFoldDB" id="A0A0H5MFU2"/>
<protein>
    <recommendedName>
        <fullName evidence="3">Lipoprotein</fullName>
    </recommendedName>
</protein>
<reference evidence="2" key="1">
    <citation type="submission" date="2015-03" db="EMBL/GenBank/DDBJ databases">
        <authorList>
            <consortium name="Pathogen Informatics"/>
        </authorList>
    </citation>
    <scope>NUCLEOTIDE SEQUENCE [LARGE SCALE GENOMIC DNA]</scope>
    <source>
        <strain evidence="2">R148</strain>
    </source>
</reference>